<dbReference type="Proteomes" id="UP000050326">
    <property type="component" value="Unassembled WGS sequence"/>
</dbReference>
<evidence type="ECO:0000256" key="3">
    <source>
        <dbReference type="ARBA" id="ARBA00022448"/>
    </source>
</evidence>
<feature type="transmembrane region" description="Helical" evidence="8">
    <location>
        <begin position="196"/>
        <end position="215"/>
    </location>
</feature>
<feature type="transmembrane region" description="Helical" evidence="8">
    <location>
        <begin position="253"/>
        <end position="271"/>
    </location>
</feature>
<dbReference type="InterPro" id="IPR004669">
    <property type="entry name" value="C4_dicarb_anaerob_car"/>
</dbReference>
<dbReference type="PANTHER" id="PTHR42002:SF2">
    <property type="entry name" value="ANAEROBIC C4-DICARBOXYLATE TRANSPORTER DCUC-RELATED"/>
    <property type="match status" value="1"/>
</dbReference>
<sequence>MLNLIITIVCVITAVYLINKKLPNVAVFLAMGLLVAAGITIFTGKSVAATSSGSLVLDIFEAVKETFLTTFSSTGMAMVPIFGYSSYMNKINASNVLGTIIAKPIEKSKNPYFVGVFITIMICGLMRIAIVSAIAIVALFSTTLYPALIKAGLSKRTAISALLLGTCFDWGPADFVIAQFYSGILNFPMSEYFTSVSIRVLPIVLVIIAVVSGPIMQFVDKKQGYVFGADRDVSEEVAATGDANAKTLEMPKFYAIFPILPLLFILAFSPIFSKFTISVVAAVVISLVIVFVVESIRRKKILEPINDFMEWSKGMGTAFGSLLTMVISSQFFAGMLNKLNGFRYLIDTVLGAGMNGMLLLLLLGFVLMFMCLMMGGGGVVGIMTAPALTTIASSMGISYYAASLPLQIANGLRCFNLGTSVHLQYCSGMINDKPIELFKRAAIPAALMYVLTFIFSMIILK</sequence>
<organism evidence="9 10">
    <name type="scientific">Oxobacter pfennigii</name>
    <dbReference type="NCBI Taxonomy" id="36849"/>
    <lineage>
        <taxon>Bacteria</taxon>
        <taxon>Bacillati</taxon>
        <taxon>Bacillota</taxon>
        <taxon>Clostridia</taxon>
        <taxon>Eubacteriales</taxon>
        <taxon>Clostridiaceae</taxon>
        <taxon>Oxobacter</taxon>
    </lineage>
</organism>
<keyword evidence="6 8" id="KW-1133">Transmembrane helix</keyword>
<dbReference type="InterPro" id="IPR018385">
    <property type="entry name" value="C4_dicarb_anaerob_car-like"/>
</dbReference>
<feature type="transmembrane region" description="Helical" evidence="8">
    <location>
        <begin position="277"/>
        <end position="296"/>
    </location>
</feature>
<keyword evidence="7 8" id="KW-0472">Membrane</keyword>
<dbReference type="AlphaFoldDB" id="A0A0P8WXT3"/>
<dbReference type="EMBL" id="LKET01000041">
    <property type="protein sequence ID" value="KPU43158.1"/>
    <property type="molecule type" value="Genomic_DNA"/>
</dbReference>
<keyword evidence="3" id="KW-0813">Transport</keyword>
<dbReference type="Pfam" id="PF03606">
    <property type="entry name" value="DcuC"/>
    <property type="match status" value="1"/>
</dbReference>
<dbReference type="GO" id="GO:0005886">
    <property type="term" value="C:plasma membrane"/>
    <property type="evidence" value="ECO:0007669"/>
    <property type="project" value="UniProtKB-SubCell"/>
</dbReference>
<comment type="caution">
    <text evidence="9">The sequence shown here is derived from an EMBL/GenBank/DDBJ whole genome shotgun (WGS) entry which is preliminary data.</text>
</comment>
<gene>
    <name evidence="9" type="primary">dcuD</name>
    <name evidence="9" type="ORF">OXPF_31720</name>
</gene>
<evidence type="ECO:0000256" key="1">
    <source>
        <dbReference type="ARBA" id="ARBA00004651"/>
    </source>
</evidence>
<reference evidence="9 10" key="1">
    <citation type="submission" date="2015-09" db="EMBL/GenBank/DDBJ databases">
        <title>Genome sequence of Oxobacter pfennigii DSM 3222.</title>
        <authorList>
            <person name="Poehlein A."/>
            <person name="Bengelsdorf F.R."/>
            <person name="Schiel-Bengelsdorf B."/>
            <person name="Duerre P."/>
            <person name="Daniel R."/>
        </authorList>
    </citation>
    <scope>NUCLEOTIDE SEQUENCE [LARGE SCALE GENOMIC DNA]</scope>
    <source>
        <strain evidence="9 10">DSM 3222</strain>
    </source>
</reference>
<comment type="similarity">
    <text evidence="2">Belongs to the DcuC/DcuD transporter (TC 2.A.61) family.</text>
</comment>
<dbReference type="NCBIfam" id="NF037994">
    <property type="entry name" value="DcuC_1"/>
    <property type="match status" value="1"/>
</dbReference>
<evidence type="ECO:0000256" key="6">
    <source>
        <dbReference type="ARBA" id="ARBA00022989"/>
    </source>
</evidence>
<evidence type="ECO:0000256" key="5">
    <source>
        <dbReference type="ARBA" id="ARBA00022692"/>
    </source>
</evidence>
<dbReference type="RefSeq" id="WP_054876173.1">
    <property type="nucleotide sequence ID" value="NZ_LKET01000041.1"/>
</dbReference>
<feature type="transmembrane region" description="Helical" evidence="8">
    <location>
        <begin position="27"/>
        <end position="47"/>
    </location>
</feature>
<keyword evidence="4" id="KW-1003">Cell membrane</keyword>
<evidence type="ECO:0000256" key="7">
    <source>
        <dbReference type="ARBA" id="ARBA00023136"/>
    </source>
</evidence>
<keyword evidence="10" id="KW-1185">Reference proteome</keyword>
<proteinExistence type="inferred from homology"/>
<evidence type="ECO:0000256" key="8">
    <source>
        <dbReference type="SAM" id="Phobius"/>
    </source>
</evidence>
<feature type="transmembrane region" description="Helical" evidence="8">
    <location>
        <begin position="441"/>
        <end position="460"/>
    </location>
</feature>
<dbReference type="OrthoDB" id="1674075at2"/>
<feature type="transmembrane region" description="Helical" evidence="8">
    <location>
        <begin position="317"/>
        <end position="336"/>
    </location>
</feature>
<name>A0A0P8WXT3_9CLOT</name>
<keyword evidence="5 8" id="KW-0812">Transmembrane</keyword>
<evidence type="ECO:0000313" key="9">
    <source>
        <dbReference type="EMBL" id="KPU43158.1"/>
    </source>
</evidence>
<feature type="transmembrane region" description="Helical" evidence="8">
    <location>
        <begin position="161"/>
        <end position="184"/>
    </location>
</feature>
<feature type="transmembrane region" description="Helical" evidence="8">
    <location>
        <begin position="348"/>
        <end position="372"/>
    </location>
</feature>
<feature type="transmembrane region" description="Helical" evidence="8">
    <location>
        <begin position="379"/>
        <end position="402"/>
    </location>
</feature>
<evidence type="ECO:0000256" key="2">
    <source>
        <dbReference type="ARBA" id="ARBA00005275"/>
    </source>
</evidence>
<feature type="transmembrane region" description="Helical" evidence="8">
    <location>
        <begin position="112"/>
        <end position="140"/>
    </location>
</feature>
<dbReference type="GO" id="GO:0015556">
    <property type="term" value="F:C4-dicarboxylate transmembrane transporter activity"/>
    <property type="evidence" value="ECO:0007669"/>
    <property type="project" value="InterPro"/>
</dbReference>
<evidence type="ECO:0000256" key="4">
    <source>
        <dbReference type="ARBA" id="ARBA00022475"/>
    </source>
</evidence>
<dbReference type="PANTHER" id="PTHR42002">
    <property type="entry name" value="ANAEROBIC C4-DICARBOXYLATE TRANSPORTER DCUC-RELATED"/>
    <property type="match status" value="1"/>
</dbReference>
<comment type="subcellular location">
    <subcellularLocation>
        <location evidence="1">Cell membrane</location>
        <topology evidence="1">Multi-pass membrane protein</topology>
    </subcellularLocation>
</comment>
<accession>A0A0P8WXT3</accession>
<evidence type="ECO:0000313" key="10">
    <source>
        <dbReference type="Proteomes" id="UP000050326"/>
    </source>
</evidence>
<protein>
    <submittedName>
        <fullName evidence="9">Putative cryptic C4-dicarboxylate transporter DcuD</fullName>
    </submittedName>
</protein>
<dbReference type="STRING" id="36849.OXPF_31720"/>